<evidence type="ECO:0000313" key="2">
    <source>
        <dbReference type="EMBL" id="RAS70990.1"/>
    </source>
</evidence>
<keyword evidence="3" id="KW-1185">Reference proteome</keyword>
<evidence type="ECO:0000313" key="3">
    <source>
        <dbReference type="Proteomes" id="UP000248714"/>
    </source>
</evidence>
<comment type="caution">
    <text evidence="2">The sequence shown here is derived from an EMBL/GenBank/DDBJ whole genome shotgun (WGS) entry which is preliminary data.</text>
</comment>
<proteinExistence type="predicted"/>
<feature type="region of interest" description="Disordered" evidence="1">
    <location>
        <begin position="77"/>
        <end position="99"/>
    </location>
</feature>
<sequence length="99" mass="10624">MACLHLEAYTALKDAARRAVAEVAARAAAMAAITKRAKAAIAYAAKNNPLPLLQAALKPRIAMKDLVSSAPNLPARKVSALAETSRTSTRRGRSSRRRW</sequence>
<name>A0ABX9ELU6_9PSEU</name>
<dbReference type="RefSeq" id="WP_146771637.1">
    <property type="nucleotide sequence ID" value="NZ_QLTT01000001.1"/>
</dbReference>
<evidence type="ECO:0000256" key="1">
    <source>
        <dbReference type="SAM" id="MobiDB-lite"/>
    </source>
</evidence>
<protein>
    <submittedName>
        <fullName evidence="2">Uncharacterized protein</fullName>
    </submittedName>
</protein>
<accession>A0ABX9ELU6</accession>
<dbReference type="EMBL" id="QLTT01000001">
    <property type="protein sequence ID" value="RAS70990.1"/>
    <property type="molecule type" value="Genomic_DNA"/>
</dbReference>
<dbReference type="Proteomes" id="UP000248714">
    <property type="component" value="Unassembled WGS sequence"/>
</dbReference>
<gene>
    <name evidence="2" type="ORF">C8D87_1011291</name>
</gene>
<reference evidence="2 3" key="1">
    <citation type="submission" date="2018-06" db="EMBL/GenBank/DDBJ databases">
        <title>Genomic Encyclopedia of Type Strains, Phase IV (KMG-IV): sequencing the most valuable type-strain genomes for metagenomic binning, comparative biology and taxonomic classification.</title>
        <authorList>
            <person name="Goeker M."/>
        </authorList>
    </citation>
    <scope>NUCLEOTIDE SEQUENCE [LARGE SCALE GENOMIC DNA]</scope>
    <source>
        <strain evidence="2 3">DSM 45479</strain>
    </source>
</reference>
<organism evidence="2 3">
    <name type="scientific">Lentzea atacamensis</name>
    <dbReference type="NCBI Taxonomy" id="531938"/>
    <lineage>
        <taxon>Bacteria</taxon>
        <taxon>Bacillati</taxon>
        <taxon>Actinomycetota</taxon>
        <taxon>Actinomycetes</taxon>
        <taxon>Pseudonocardiales</taxon>
        <taxon>Pseudonocardiaceae</taxon>
        <taxon>Lentzea</taxon>
    </lineage>
</organism>
<feature type="compositionally biased region" description="Basic residues" evidence="1">
    <location>
        <begin position="88"/>
        <end position="99"/>
    </location>
</feature>